<feature type="transmembrane region" description="Helical" evidence="8">
    <location>
        <begin position="261"/>
        <end position="281"/>
    </location>
</feature>
<dbReference type="PANTHER" id="PTHR33908">
    <property type="entry name" value="MANNOSYLTRANSFERASE YKCB-RELATED"/>
    <property type="match status" value="1"/>
</dbReference>
<feature type="transmembrane region" description="Helical" evidence="8">
    <location>
        <begin position="120"/>
        <end position="140"/>
    </location>
</feature>
<evidence type="ECO:0000313" key="10">
    <source>
        <dbReference type="EMBL" id="ADB18334.1"/>
    </source>
</evidence>
<feature type="transmembrane region" description="Helical" evidence="8">
    <location>
        <begin position="152"/>
        <end position="170"/>
    </location>
</feature>
<evidence type="ECO:0000256" key="7">
    <source>
        <dbReference type="ARBA" id="ARBA00023136"/>
    </source>
</evidence>
<evidence type="ECO:0000256" key="1">
    <source>
        <dbReference type="ARBA" id="ARBA00004651"/>
    </source>
</evidence>
<organism evidence="10 11">
    <name type="scientific">Pirellula staleyi (strain ATCC 27377 / DSM 6068 / ICPB 4128)</name>
    <name type="common">Pirella staleyi</name>
    <dbReference type="NCBI Taxonomy" id="530564"/>
    <lineage>
        <taxon>Bacteria</taxon>
        <taxon>Pseudomonadati</taxon>
        <taxon>Planctomycetota</taxon>
        <taxon>Planctomycetia</taxon>
        <taxon>Pirellulales</taxon>
        <taxon>Pirellulaceae</taxon>
        <taxon>Pirellula</taxon>
    </lineage>
</organism>
<reference evidence="10 11" key="1">
    <citation type="journal article" date="2009" name="Stand. Genomic Sci.">
        <title>Complete genome sequence of Pirellula staleyi type strain (ATCC 27377).</title>
        <authorList>
            <person name="Clum A."/>
            <person name="Tindall B.J."/>
            <person name="Sikorski J."/>
            <person name="Ivanova N."/>
            <person name="Mavrommatis K."/>
            <person name="Lucas S."/>
            <person name="Glavina del Rio T."/>
            <person name="Nolan M."/>
            <person name="Chen F."/>
            <person name="Tice H."/>
            <person name="Pitluck S."/>
            <person name="Cheng J.F."/>
            <person name="Chertkov O."/>
            <person name="Brettin T."/>
            <person name="Han C."/>
            <person name="Detter J.C."/>
            <person name="Kuske C."/>
            <person name="Bruce D."/>
            <person name="Goodwin L."/>
            <person name="Ovchinikova G."/>
            <person name="Pati A."/>
            <person name="Mikhailova N."/>
            <person name="Chen A."/>
            <person name="Palaniappan K."/>
            <person name="Land M."/>
            <person name="Hauser L."/>
            <person name="Chang Y.J."/>
            <person name="Jeffries C.D."/>
            <person name="Chain P."/>
            <person name="Rohde M."/>
            <person name="Goker M."/>
            <person name="Bristow J."/>
            <person name="Eisen J.A."/>
            <person name="Markowitz V."/>
            <person name="Hugenholtz P."/>
            <person name="Kyrpides N.C."/>
            <person name="Klenk H.P."/>
            <person name="Lapidus A."/>
        </authorList>
    </citation>
    <scope>NUCLEOTIDE SEQUENCE [LARGE SCALE GENOMIC DNA]</scope>
    <source>
        <strain evidence="11">ATCC 27377 / DSM 6068 / ICPB 4128</strain>
    </source>
</reference>
<dbReference type="STRING" id="530564.Psta_3676"/>
<feature type="transmembrane region" description="Helical" evidence="8">
    <location>
        <begin position="435"/>
        <end position="455"/>
    </location>
</feature>
<keyword evidence="2" id="KW-1003">Cell membrane</keyword>
<dbReference type="Pfam" id="PF13231">
    <property type="entry name" value="PMT_2"/>
    <property type="match status" value="1"/>
</dbReference>
<dbReference type="HOGENOM" id="CLU_019200_0_0_0"/>
<feature type="domain" description="Glycosyltransferase RgtA/B/C/D-like" evidence="9">
    <location>
        <begin position="75"/>
        <end position="222"/>
    </location>
</feature>
<dbReference type="KEGG" id="psl:Psta_3676"/>
<sequence length="624" mass="68937">MSMDQNLTSKESWLKSQWLRHLATVLAVSCVVMLTNLGGPRLWDRDEPRNANCAFEMLGRGDWIVPTFNAELRTHKPVLQYWSIMISYSLLGVSEFSARLPSAVYAILTAVLTWLMGRRLFGATAGLWAGCAIGSSLLFVMAGRACTPDATLIFWSTLSLAIYVLRTFPVATEQPATGRHSLFPDLLTAVLMYGAMGFAMLAKGPIGLIIPTACIGMFLLIETLPPLDVSHLVWWKRFPAQVWAVFHPVHFLRTCWYMNPVMALCVSLAIAMPWYVAVGIATDGEFLTGFFYDHNLSRATNAMEGHRGNVLFYPAAILVGMFPWSVIAIPLVMEVSARLRHRDGQSRSLVFAIAWVGVFIGLFTIAKTKLPSYITPCYPGAALLVGYVVDRWVRNDLLIAKFWPAIAAGVLVVVGIVLGAAVPAIAEEHLPGEEWLGILGLLPILTAAGGTVWAYQRQRLVAATWFAGGSALIVMSIFALGAQRADEHQRSHEILAAIFAQHEHPELASYRTLEPSWVFYAGMPVREYSPAAKSKKSEAETAARVIEHLEKSAGAYLITNRAGMQDLQGRLPADVVVLAERPLFLKNDRLFAIGRRRQETEAPAEVTAHVERIMAKQPPETFRY</sequence>
<evidence type="ECO:0000256" key="4">
    <source>
        <dbReference type="ARBA" id="ARBA00022679"/>
    </source>
</evidence>
<feature type="transmembrane region" description="Helical" evidence="8">
    <location>
        <begin position="402"/>
        <end position="423"/>
    </location>
</feature>
<evidence type="ECO:0000256" key="8">
    <source>
        <dbReference type="SAM" id="Phobius"/>
    </source>
</evidence>
<dbReference type="InterPro" id="IPR038731">
    <property type="entry name" value="RgtA/B/C-like"/>
</dbReference>
<keyword evidence="11" id="KW-1185">Reference proteome</keyword>
<keyword evidence="3" id="KW-0328">Glycosyltransferase</keyword>
<feature type="transmembrane region" description="Helical" evidence="8">
    <location>
        <begin position="21"/>
        <end position="39"/>
    </location>
</feature>
<keyword evidence="6 8" id="KW-1133">Transmembrane helix</keyword>
<evidence type="ECO:0000256" key="6">
    <source>
        <dbReference type="ARBA" id="ARBA00022989"/>
    </source>
</evidence>
<dbReference type="CAZy" id="GT83">
    <property type="family name" value="Glycosyltransferase Family 83"/>
</dbReference>
<protein>
    <submittedName>
        <fullName evidence="10">Glycosyl transferase family 39</fullName>
    </submittedName>
</protein>
<feature type="transmembrane region" description="Helical" evidence="8">
    <location>
        <begin position="311"/>
        <end position="337"/>
    </location>
</feature>
<evidence type="ECO:0000256" key="2">
    <source>
        <dbReference type="ARBA" id="ARBA00022475"/>
    </source>
</evidence>
<evidence type="ECO:0000313" key="11">
    <source>
        <dbReference type="Proteomes" id="UP000001887"/>
    </source>
</evidence>
<evidence type="ECO:0000256" key="5">
    <source>
        <dbReference type="ARBA" id="ARBA00022692"/>
    </source>
</evidence>
<keyword evidence="4 10" id="KW-0808">Transferase</keyword>
<gene>
    <name evidence="10" type="ordered locus">Psta_3676</name>
</gene>
<feature type="transmembrane region" description="Helical" evidence="8">
    <location>
        <begin position="372"/>
        <end position="390"/>
    </location>
</feature>
<feature type="transmembrane region" description="Helical" evidence="8">
    <location>
        <begin position="349"/>
        <end position="366"/>
    </location>
</feature>
<keyword evidence="5 8" id="KW-0812">Transmembrane</keyword>
<evidence type="ECO:0000259" key="9">
    <source>
        <dbReference type="Pfam" id="PF13231"/>
    </source>
</evidence>
<dbReference type="GO" id="GO:0005886">
    <property type="term" value="C:plasma membrane"/>
    <property type="evidence" value="ECO:0007669"/>
    <property type="project" value="UniProtKB-SubCell"/>
</dbReference>
<dbReference type="Proteomes" id="UP000001887">
    <property type="component" value="Chromosome"/>
</dbReference>
<name>D2QZW9_PIRSD</name>
<dbReference type="EMBL" id="CP001848">
    <property type="protein sequence ID" value="ADB18334.1"/>
    <property type="molecule type" value="Genomic_DNA"/>
</dbReference>
<dbReference type="PANTHER" id="PTHR33908:SF3">
    <property type="entry name" value="UNDECAPRENYL PHOSPHATE-ALPHA-4-AMINO-4-DEOXY-L-ARABINOSE ARABINOSYL TRANSFERASE"/>
    <property type="match status" value="1"/>
</dbReference>
<proteinExistence type="predicted"/>
<comment type="subcellular location">
    <subcellularLocation>
        <location evidence="1">Cell membrane</location>
        <topology evidence="1">Multi-pass membrane protein</topology>
    </subcellularLocation>
</comment>
<dbReference type="GO" id="GO:0016763">
    <property type="term" value="F:pentosyltransferase activity"/>
    <property type="evidence" value="ECO:0007669"/>
    <property type="project" value="TreeGrafter"/>
</dbReference>
<dbReference type="GO" id="GO:0009103">
    <property type="term" value="P:lipopolysaccharide biosynthetic process"/>
    <property type="evidence" value="ECO:0007669"/>
    <property type="project" value="UniProtKB-ARBA"/>
</dbReference>
<dbReference type="InterPro" id="IPR050297">
    <property type="entry name" value="LipidA_mod_glycosyltrf_83"/>
</dbReference>
<accession>D2QZW9</accession>
<dbReference type="AlphaFoldDB" id="D2QZW9"/>
<feature type="transmembrane region" description="Helical" evidence="8">
    <location>
        <begin position="462"/>
        <end position="482"/>
    </location>
</feature>
<feature type="transmembrane region" description="Helical" evidence="8">
    <location>
        <begin position="182"/>
        <end position="202"/>
    </location>
</feature>
<dbReference type="eggNOG" id="COG1807">
    <property type="taxonomic scope" value="Bacteria"/>
</dbReference>
<evidence type="ECO:0000256" key="3">
    <source>
        <dbReference type="ARBA" id="ARBA00022676"/>
    </source>
</evidence>
<dbReference type="GO" id="GO:0010041">
    <property type="term" value="P:response to iron(III) ion"/>
    <property type="evidence" value="ECO:0007669"/>
    <property type="project" value="TreeGrafter"/>
</dbReference>
<dbReference type="OrthoDB" id="9815691at2"/>
<keyword evidence="7 8" id="KW-0472">Membrane</keyword>